<dbReference type="OrthoDB" id="9808843at2"/>
<dbReference type="AlphaFoldDB" id="A0A2S0KP79"/>
<dbReference type="Proteomes" id="UP000237947">
    <property type="component" value="Chromosome"/>
</dbReference>
<organism evidence="1 2">
    <name type="scientific">Fastidiosipila sanguinis</name>
    <dbReference type="NCBI Taxonomy" id="236753"/>
    <lineage>
        <taxon>Bacteria</taxon>
        <taxon>Bacillati</taxon>
        <taxon>Bacillota</taxon>
        <taxon>Clostridia</taxon>
        <taxon>Eubacteriales</taxon>
        <taxon>Oscillospiraceae</taxon>
        <taxon>Fastidiosipila</taxon>
    </lineage>
</organism>
<sequence length="97" mass="11335">MQSESSRRTSIAGRHEKEREIKILIDYGFSNDEIVERLDVPEIAVSAYREVGEAFFKEDVRGRIIRMKLDTDYSTKEISDYFRIDIFTVKAILRSAI</sequence>
<keyword evidence="2" id="KW-1185">Reference proteome</keyword>
<gene>
    <name evidence="1" type="ORF">C5Q98_06275</name>
</gene>
<accession>A0A2S0KP79</accession>
<protein>
    <submittedName>
        <fullName evidence="1">Uncharacterized protein</fullName>
    </submittedName>
</protein>
<evidence type="ECO:0000313" key="1">
    <source>
        <dbReference type="EMBL" id="AVM42840.1"/>
    </source>
</evidence>
<dbReference type="EMBL" id="CP027226">
    <property type="protein sequence ID" value="AVM42840.1"/>
    <property type="molecule type" value="Genomic_DNA"/>
</dbReference>
<dbReference type="RefSeq" id="WP_106012789.1">
    <property type="nucleotide sequence ID" value="NZ_CP027226.1"/>
</dbReference>
<proteinExistence type="predicted"/>
<reference evidence="2" key="1">
    <citation type="submission" date="2018-02" db="EMBL/GenBank/DDBJ databases">
        <authorList>
            <person name="Holder M.E."/>
            <person name="Ajami N.J."/>
            <person name="Petrosino J.F."/>
        </authorList>
    </citation>
    <scope>NUCLEOTIDE SEQUENCE [LARGE SCALE GENOMIC DNA]</scope>
    <source>
        <strain evidence="2">CCUG 47711</strain>
    </source>
</reference>
<name>A0A2S0KP79_9FIRM</name>
<evidence type="ECO:0000313" key="2">
    <source>
        <dbReference type="Proteomes" id="UP000237947"/>
    </source>
</evidence>
<dbReference type="KEGG" id="fsa:C5Q98_06275"/>